<dbReference type="SUPFAM" id="SSF56496">
    <property type="entry name" value="Fibrinogen C-terminal domain-like"/>
    <property type="match status" value="1"/>
</dbReference>
<dbReference type="AlphaFoldDB" id="A0A3N0Z9B4"/>
<dbReference type="EMBL" id="RJVU01004711">
    <property type="protein sequence ID" value="ROL54834.1"/>
    <property type="molecule type" value="Genomic_DNA"/>
</dbReference>
<dbReference type="InterPro" id="IPR002181">
    <property type="entry name" value="Fibrinogen_a/b/g_C_dom"/>
</dbReference>
<organism evidence="2 3">
    <name type="scientific">Anabarilius grahami</name>
    <name type="common">Kanglang fish</name>
    <name type="synonym">Barilius grahami</name>
    <dbReference type="NCBI Taxonomy" id="495550"/>
    <lineage>
        <taxon>Eukaryota</taxon>
        <taxon>Metazoa</taxon>
        <taxon>Chordata</taxon>
        <taxon>Craniata</taxon>
        <taxon>Vertebrata</taxon>
        <taxon>Euteleostomi</taxon>
        <taxon>Actinopterygii</taxon>
        <taxon>Neopterygii</taxon>
        <taxon>Teleostei</taxon>
        <taxon>Ostariophysi</taxon>
        <taxon>Cypriniformes</taxon>
        <taxon>Xenocyprididae</taxon>
        <taxon>Xenocypridinae</taxon>
        <taxon>Xenocypridinae incertae sedis</taxon>
        <taxon>Anabarilius</taxon>
    </lineage>
</organism>
<dbReference type="SMART" id="SM00186">
    <property type="entry name" value="FBG"/>
    <property type="match status" value="1"/>
</dbReference>
<comment type="caution">
    <text evidence="2">The sequence shown here is derived from an EMBL/GenBank/DDBJ whole genome shotgun (WGS) entry which is preliminary data.</text>
</comment>
<dbReference type="InterPro" id="IPR014716">
    <property type="entry name" value="Fibrinogen_a/b/g_C_1"/>
</dbReference>
<dbReference type="InterPro" id="IPR036056">
    <property type="entry name" value="Fibrinogen-like_C"/>
</dbReference>
<dbReference type="Pfam" id="PF00147">
    <property type="entry name" value="Fibrinogen_C"/>
    <property type="match status" value="1"/>
</dbReference>
<dbReference type="PROSITE" id="PS51406">
    <property type="entry name" value="FIBRINOGEN_C_2"/>
    <property type="match status" value="1"/>
</dbReference>
<evidence type="ECO:0000313" key="3">
    <source>
        <dbReference type="Proteomes" id="UP000281406"/>
    </source>
</evidence>
<dbReference type="PANTHER" id="PTHR19143:SF225">
    <property type="entry name" value="MICROFIBRIL-ASSOCIATED GLYCOPROTEIN 4"/>
    <property type="match status" value="1"/>
</dbReference>
<dbReference type="Proteomes" id="UP000281406">
    <property type="component" value="Unassembled WGS sequence"/>
</dbReference>
<protein>
    <submittedName>
        <fullName evidence="2">Microfibril-associated glycoprotein 4</fullName>
    </submittedName>
</protein>
<evidence type="ECO:0000313" key="2">
    <source>
        <dbReference type="EMBL" id="ROL54834.1"/>
    </source>
</evidence>
<feature type="domain" description="Fibrinogen C-terminal" evidence="1">
    <location>
        <begin position="1"/>
        <end position="77"/>
    </location>
</feature>
<sequence>MDGSVNFYRPWNQYKRGFWNVESEYWLGLENMYQLTRNRKYMLRVDLEDFDERKAVIKYANAARASSREAESVRLHVLPACTRILSPIGYIQPQPMSNTPTVSVKSISMKIKSVF</sequence>
<dbReference type="PANTHER" id="PTHR19143">
    <property type="entry name" value="FIBRINOGEN/TENASCIN/ANGIOPOEITIN"/>
    <property type="match status" value="1"/>
</dbReference>
<proteinExistence type="predicted"/>
<gene>
    <name evidence="2" type="ORF">DPX16_23286</name>
</gene>
<dbReference type="GO" id="GO:0005615">
    <property type="term" value="C:extracellular space"/>
    <property type="evidence" value="ECO:0007669"/>
    <property type="project" value="TreeGrafter"/>
</dbReference>
<dbReference type="GO" id="GO:0048251">
    <property type="term" value="P:elastic fiber assembly"/>
    <property type="evidence" value="ECO:0007669"/>
    <property type="project" value="TreeGrafter"/>
</dbReference>
<evidence type="ECO:0000259" key="1">
    <source>
        <dbReference type="PROSITE" id="PS51406"/>
    </source>
</evidence>
<keyword evidence="3" id="KW-1185">Reference proteome</keyword>
<name>A0A3N0Z9B4_ANAGA</name>
<reference evidence="2 3" key="1">
    <citation type="submission" date="2018-10" db="EMBL/GenBank/DDBJ databases">
        <title>Genome assembly for a Yunnan-Guizhou Plateau 3E fish, Anabarilius grahami (Regan), and its evolutionary and genetic applications.</title>
        <authorList>
            <person name="Jiang W."/>
        </authorList>
    </citation>
    <scope>NUCLEOTIDE SEQUENCE [LARGE SCALE GENOMIC DNA]</scope>
    <source>
        <strain evidence="2">AG-KIZ</strain>
        <tissue evidence="2">Muscle</tissue>
    </source>
</reference>
<accession>A0A3N0Z9B4</accession>
<dbReference type="InterPro" id="IPR050373">
    <property type="entry name" value="Fibrinogen_C-term_domain"/>
</dbReference>
<dbReference type="Gene3D" id="3.90.215.10">
    <property type="entry name" value="Gamma Fibrinogen, chain A, domain 1"/>
    <property type="match status" value="1"/>
</dbReference>
<dbReference type="OrthoDB" id="7735550at2759"/>